<dbReference type="EMBL" id="AMQM01006940">
    <property type="status" value="NOT_ANNOTATED_CDS"/>
    <property type="molecule type" value="Genomic_DNA"/>
</dbReference>
<dbReference type="Proteomes" id="UP000015101">
    <property type="component" value="Unassembled WGS sequence"/>
</dbReference>
<name>T1FF34_HELRO</name>
<protein>
    <submittedName>
        <fullName evidence="1 2">Uncharacterized protein</fullName>
    </submittedName>
</protein>
<evidence type="ECO:0000313" key="3">
    <source>
        <dbReference type="Proteomes" id="UP000015101"/>
    </source>
</evidence>
<reference evidence="1 3" key="2">
    <citation type="journal article" date="2013" name="Nature">
        <title>Insights into bilaterian evolution from three spiralian genomes.</title>
        <authorList>
            <person name="Simakov O."/>
            <person name="Marletaz F."/>
            <person name="Cho S.J."/>
            <person name="Edsinger-Gonzales E."/>
            <person name="Havlak P."/>
            <person name="Hellsten U."/>
            <person name="Kuo D.H."/>
            <person name="Larsson T."/>
            <person name="Lv J."/>
            <person name="Arendt D."/>
            <person name="Savage R."/>
            <person name="Osoegawa K."/>
            <person name="de Jong P."/>
            <person name="Grimwood J."/>
            <person name="Chapman J.A."/>
            <person name="Shapiro H."/>
            <person name="Aerts A."/>
            <person name="Otillar R.P."/>
            <person name="Terry A.Y."/>
            <person name="Boore J.L."/>
            <person name="Grigoriev I.V."/>
            <person name="Lindberg D.R."/>
            <person name="Seaver E.C."/>
            <person name="Weisblat D.A."/>
            <person name="Putnam N.H."/>
            <person name="Rokhsar D.S."/>
        </authorList>
    </citation>
    <scope>NUCLEOTIDE SEQUENCE</scope>
</reference>
<keyword evidence="3" id="KW-1185">Reference proteome</keyword>
<accession>T1FF34</accession>
<gene>
    <name evidence="2" type="primary">20207433</name>
    <name evidence="1" type="ORF">HELRODRAFT_179737</name>
</gene>
<reference evidence="3" key="1">
    <citation type="submission" date="2012-12" db="EMBL/GenBank/DDBJ databases">
        <authorList>
            <person name="Hellsten U."/>
            <person name="Grimwood J."/>
            <person name="Chapman J.A."/>
            <person name="Shapiro H."/>
            <person name="Aerts A."/>
            <person name="Otillar R.P."/>
            <person name="Terry A.Y."/>
            <person name="Boore J.L."/>
            <person name="Simakov O."/>
            <person name="Marletaz F."/>
            <person name="Cho S.-J."/>
            <person name="Edsinger-Gonzales E."/>
            <person name="Havlak P."/>
            <person name="Kuo D.-H."/>
            <person name="Larsson T."/>
            <person name="Lv J."/>
            <person name="Arendt D."/>
            <person name="Savage R."/>
            <person name="Osoegawa K."/>
            <person name="de Jong P."/>
            <person name="Lindberg D.R."/>
            <person name="Seaver E.C."/>
            <person name="Weisblat D.A."/>
            <person name="Putnam N.H."/>
            <person name="Grigoriev I.V."/>
            <person name="Rokhsar D.S."/>
        </authorList>
    </citation>
    <scope>NUCLEOTIDE SEQUENCE</scope>
</reference>
<dbReference type="HOGENOM" id="CLU_2226038_0_0_1"/>
<sequence length="106" mass="12034">MSIMIDASSKNDATPRLIAKPSAYQQINDVIQIEFEKFASGSWELGMEEVVEVTGKTTEFVVGAGVGMYMKTERAKQGIIHKACDREPGYCIHRSRLMYHRLFYII</sequence>
<dbReference type="GeneID" id="20207433"/>
<dbReference type="EMBL" id="KB097542">
    <property type="protein sequence ID" value="ESN95141.1"/>
    <property type="molecule type" value="Genomic_DNA"/>
</dbReference>
<reference evidence="2" key="3">
    <citation type="submission" date="2015-06" db="UniProtKB">
        <authorList>
            <consortium name="EnsemblMetazoa"/>
        </authorList>
    </citation>
    <scope>IDENTIFICATION</scope>
</reference>
<dbReference type="RefSeq" id="XP_009026789.1">
    <property type="nucleotide sequence ID" value="XM_009028541.1"/>
</dbReference>
<evidence type="ECO:0000313" key="1">
    <source>
        <dbReference type="EMBL" id="ESN95141.1"/>
    </source>
</evidence>
<dbReference type="AlphaFoldDB" id="T1FF34"/>
<organism evidence="2 3">
    <name type="scientific">Helobdella robusta</name>
    <name type="common">Californian leech</name>
    <dbReference type="NCBI Taxonomy" id="6412"/>
    <lineage>
        <taxon>Eukaryota</taxon>
        <taxon>Metazoa</taxon>
        <taxon>Spiralia</taxon>
        <taxon>Lophotrochozoa</taxon>
        <taxon>Annelida</taxon>
        <taxon>Clitellata</taxon>
        <taxon>Hirudinea</taxon>
        <taxon>Rhynchobdellida</taxon>
        <taxon>Glossiphoniidae</taxon>
        <taxon>Helobdella</taxon>
    </lineage>
</organism>
<dbReference type="CTD" id="20207433"/>
<dbReference type="KEGG" id="hro:HELRODRAFT_179737"/>
<dbReference type="EnsemblMetazoa" id="HelroT179737">
    <property type="protein sequence ID" value="HelroP179737"/>
    <property type="gene ID" value="HelroG179737"/>
</dbReference>
<proteinExistence type="predicted"/>
<evidence type="ECO:0000313" key="2">
    <source>
        <dbReference type="EnsemblMetazoa" id="HelroP179737"/>
    </source>
</evidence>
<dbReference type="InParanoid" id="T1FF34"/>